<evidence type="ECO:0000313" key="2">
    <source>
        <dbReference type="EMBL" id="GAH40932.1"/>
    </source>
</evidence>
<accession>X1F7M1</accession>
<dbReference type="Gene3D" id="3.30.420.10">
    <property type="entry name" value="Ribonuclease H-like superfamily/Ribonuclease H"/>
    <property type="match status" value="1"/>
</dbReference>
<dbReference type="PANTHER" id="PTHR35004:SF8">
    <property type="entry name" value="TRANSPOSASE RV3428C-RELATED"/>
    <property type="match status" value="1"/>
</dbReference>
<feature type="domain" description="Integrase catalytic" evidence="1">
    <location>
        <begin position="1"/>
        <end position="138"/>
    </location>
</feature>
<dbReference type="InterPro" id="IPR012337">
    <property type="entry name" value="RNaseH-like_sf"/>
</dbReference>
<proteinExistence type="predicted"/>
<dbReference type="GO" id="GO:0003676">
    <property type="term" value="F:nucleic acid binding"/>
    <property type="evidence" value="ECO:0007669"/>
    <property type="project" value="InterPro"/>
</dbReference>
<reference evidence="2" key="1">
    <citation type="journal article" date="2014" name="Front. Microbiol.">
        <title>High frequency of phylogenetically diverse reductive dehalogenase-homologous genes in deep subseafloor sedimentary metagenomes.</title>
        <authorList>
            <person name="Kawai M."/>
            <person name="Futagami T."/>
            <person name="Toyoda A."/>
            <person name="Takaki Y."/>
            <person name="Nishi S."/>
            <person name="Hori S."/>
            <person name="Arai W."/>
            <person name="Tsubouchi T."/>
            <person name="Morono Y."/>
            <person name="Uchiyama I."/>
            <person name="Ito T."/>
            <person name="Fujiyama A."/>
            <person name="Inagaki F."/>
            <person name="Takami H."/>
        </authorList>
    </citation>
    <scope>NUCLEOTIDE SEQUENCE</scope>
    <source>
        <strain evidence="2">Expedition CK06-06</strain>
    </source>
</reference>
<sequence length="138" mass="15718">MGILFTTHMGFLFTITTNQNIENFTECNVKAFEYYAGVPECIVIDNLEAGVTSACYYDPDINRTFADLAEHYNTAVLPARPYKAKDKAKVENAVLQAQRRIIAVLRNMTFFSLWELREAVREAVEKLNKRPMTLTGKS</sequence>
<dbReference type="EMBL" id="BARU01008413">
    <property type="protein sequence ID" value="GAH40932.1"/>
    <property type="molecule type" value="Genomic_DNA"/>
</dbReference>
<gene>
    <name evidence="2" type="ORF">S03H2_16468</name>
</gene>
<dbReference type="PANTHER" id="PTHR35004">
    <property type="entry name" value="TRANSPOSASE RV3428C-RELATED"/>
    <property type="match status" value="1"/>
</dbReference>
<name>X1F7M1_9ZZZZ</name>
<dbReference type="InterPro" id="IPR036397">
    <property type="entry name" value="RNaseH_sf"/>
</dbReference>
<protein>
    <recommendedName>
        <fullName evidence="1">Integrase catalytic domain-containing protein</fullName>
    </recommendedName>
</protein>
<dbReference type="GO" id="GO:0015074">
    <property type="term" value="P:DNA integration"/>
    <property type="evidence" value="ECO:0007669"/>
    <property type="project" value="InterPro"/>
</dbReference>
<dbReference type="AlphaFoldDB" id="X1F7M1"/>
<comment type="caution">
    <text evidence="2">The sequence shown here is derived from an EMBL/GenBank/DDBJ whole genome shotgun (WGS) entry which is preliminary data.</text>
</comment>
<feature type="non-terminal residue" evidence="2">
    <location>
        <position position="138"/>
    </location>
</feature>
<dbReference type="SUPFAM" id="SSF53098">
    <property type="entry name" value="Ribonuclease H-like"/>
    <property type="match status" value="1"/>
</dbReference>
<organism evidence="2">
    <name type="scientific">marine sediment metagenome</name>
    <dbReference type="NCBI Taxonomy" id="412755"/>
    <lineage>
        <taxon>unclassified sequences</taxon>
        <taxon>metagenomes</taxon>
        <taxon>ecological metagenomes</taxon>
    </lineage>
</organism>
<dbReference type="InterPro" id="IPR001584">
    <property type="entry name" value="Integrase_cat-core"/>
</dbReference>
<evidence type="ECO:0000259" key="1">
    <source>
        <dbReference type="PROSITE" id="PS50994"/>
    </source>
</evidence>
<dbReference type="PROSITE" id="PS50994">
    <property type="entry name" value="INTEGRASE"/>
    <property type="match status" value="1"/>
</dbReference>